<proteinExistence type="predicted"/>
<organism evidence="1">
    <name type="scientific">Petromyces alliaceus</name>
    <name type="common">Aspergillus alliaceus</name>
    <dbReference type="NCBI Taxonomy" id="209559"/>
    <lineage>
        <taxon>Eukaryota</taxon>
        <taxon>Fungi</taxon>
        <taxon>Dikarya</taxon>
        <taxon>Ascomycota</taxon>
        <taxon>Pezizomycotina</taxon>
        <taxon>Eurotiomycetes</taxon>
        <taxon>Eurotiomycetidae</taxon>
        <taxon>Eurotiales</taxon>
        <taxon>Aspergillaceae</taxon>
        <taxon>Aspergillus</taxon>
        <taxon>Aspergillus subgen. Circumdati</taxon>
    </lineage>
</organism>
<evidence type="ECO:0000313" key="1">
    <source>
        <dbReference type="EMBL" id="KAE8392484.1"/>
    </source>
</evidence>
<protein>
    <submittedName>
        <fullName evidence="1">Uncharacterized protein</fullName>
    </submittedName>
</protein>
<dbReference type="Proteomes" id="UP000326877">
    <property type="component" value="Unassembled WGS sequence"/>
</dbReference>
<dbReference type="OrthoDB" id="10265971at2759"/>
<name>A0A5N7CEE0_PETAA</name>
<sequence>MTSNTKVDLNPVPSLDLQSLPDERSTTLFTPGLIYHNHMPHPAIDARLSLPTRVSIRKTGGDVPERIISLRNPNDGLLRTGITKDNRRQFLGTEMYTLSSITSAPCLTSGRRYTAAYTEFFDQELFNKHDNWKALVNEYLFSFPEPLMHGFTGIPKKSSAACTPTAASRFSSLFSTPGFINIPTIFARTEAAILEHWSAWDIVDPAEQFKEAVYVAGILFTESRDEAGFEGSSVFVPEESRAGVLRQFWLFVLYVFVARLSPRIGDGEEVRRLELEGRDWSGL</sequence>
<dbReference type="EMBL" id="ML735237">
    <property type="protein sequence ID" value="KAE8392484.1"/>
    <property type="molecule type" value="Genomic_DNA"/>
</dbReference>
<gene>
    <name evidence="1" type="ORF">BDV23DRAFT_181633</name>
</gene>
<reference evidence="1" key="1">
    <citation type="submission" date="2019-04" db="EMBL/GenBank/DDBJ databases">
        <title>Friends and foes A comparative genomics studyof 23 Aspergillus species from section Flavi.</title>
        <authorList>
            <consortium name="DOE Joint Genome Institute"/>
            <person name="Kjaerbolling I."/>
            <person name="Vesth T."/>
            <person name="Frisvad J.C."/>
            <person name="Nybo J.L."/>
            <person name="Theobald S."/>
            <person name="Kildgaard S."/>
            <person name="Isbrandt T."/>
            <person name="Kuo A."/>
            <person name="Sato A."/>
            <person name="Lyhne E.K."/>
            <person name="Kogle M.E."/>
            <person name="Wiebenga A."/>
            <person name="Kun R.S."/>
            <person name="Lubbers R.J."/>
            <person name="Makela M.R."/>
            <person name="Barry K."/>
            <person name="Chovatia M."/>
            <person name="Clum A."/>
            <person name="Daum C."/>
            <person name="Haridas S."/>
            <person name="He G."/>
            <person name="LaButti K."/>
            <person name="Lipzen A."/>
            <person name="Mondo S."/>
            <person name="Riley R."/>
            <person name="Salamov A."/>
            <person name="Simmons B.A."/>
            <person name="Magnuson J.K."/>
            <person name="Henrissat B."/>
            <person name="Mortensen U.H."/>
            <person name="Larsen T.O."/>
            <person name="Devries R.P."/>
            <person name="Grigoriev I.V."/>
            <person name="Machida M."/>
            <person name="Baker S.E."/>
            <person name="Andersen M.R."/>
        </authorList>
    </citation>
    <scope>NUCLEOTIDE SEQUENCE [LARGE SCALE GENOMIC DNA]</scope>
    <source>
        <strain evidence="1">IBT 14317</strain>
    </source>
</reference>
<accession>A0A5N7CEE0</accession>
<dbReference type="AlphaFoldDB" id="A0A5N7CEE0"/>